<evidence type="ECO:0000256" key="4">
    <source>
        <dbReference type="ARBA" id="ARBA00023136"/>
    </source>
</evidence>
<dbReference type="Gene3D" id="1.20.120.550">
    <property type="entry name" value="Membrane associated eicosanoid/glutathione metabolism-like domain"/>
    <property type="match status" value="1"/>
</dbReference>
<accession>A0A6J4TVK5</accession>
<keyword evidence="3 5" id="KW-1133">Transmembrane helix</keyword>
<dbReference type="EMBL" id="CADCVX010000533">
    <property type="protein sequence ID" value="CAA9532110.1"/>
    <property type="molecule type" value="Genomic_DNA"/>
</dbReference>
<evidence type="ECO:0000256" key="1">
    <source>
        <dbReference type="ARBA" id="ARBA00004370"/>
    </source>
</evidence>
<feature type="transmembrane region" description="Helical" evidence="5">
    <location>
        <begin position="6"/>
        <end position="25"/>
    </location>
</feature>
<evidence type="ECO:0000313" key="6">
    <source>
        <dbReference type="EMBL" id="CAA9532110.1"/>
    </source>
</evidence>
<keyword evidence="4 5" id="KW-0472">Membrane</keyword>
<name>A0A6J4TVK5_9SPHN</name>
<organism evidence="6">
    <name type="scientific">uncultured Sphingomonadaceae bacterium</name>
    <dbReference type="NCBI Taxonomy" id="169976"/>
    <lineage>
        <taxon>Bacteria</taxon>
        <taxon>Pseudomonadati</taxon>
        <taxon>Pseudomonadota</taxon>
        <taxon>Alphaproteobacteria</taxon>
        <taxon>Sphingomonadales</taxon>
        <taxon>Sphingomonadaceae</taxon>
        <taxon>environmental samples</taxon>
    </lineage>
</organism>
<gene>
    <name evidence="6" type="ORF">AVDCRST_MAG91-3057</name>
</gene>
<feature type="transmembrane region" description="Helical" evidence="5">
    <location>
        <begin position="53"/>
        <end position="69"/>
    </location>
</feature>
<dbReference type="PANTHER" id="PTHR35814">
    <property type="match status" value="1"/>
</dbReference>
<dbReference type="Pfam" id="PF01124">
    <property type="entry name" value="MAPEG"/>
    <property type="match status" value="1"/>
</dbReference>
<evidence type="ECO:0000256" key="5">
    <source>
        <dbReference type="SAM" id="Phobius"/>
    </source>
</evidence>
<sequence length="129" mass="14001">MQAPVTSFYAALLALLFVLLSMRVIRVRHRTKVAFGTADDPELERRTRVHANFAEYVPFALLLIALVELGGAADWAVHALGLTLLAGRAAHAYGVSRARENFRFRIAGMAMSFTVLLASALYLLGGALA</sequence>
<evidence type="ECO:0008006" key="7">
    <source>
        <dbReference type="Google" id="ProtNLM"/>
    </source>
</evidence>
<evidence type="ECO:0000256" key="2">
    <source>
        <dbReference type="ARBA" id="ARBA00022692"/>
    </source>
</evidence>
<proteinExistence type="predicted"/>
<protein>
    <recommendedName>
        <fullName evidence="7">Membrane protein STY2112</fullName>
    </recommendedName>
</protein>
<dbReference type="GO" id="GO:0016020">
    <property type="term" value="C:membrane"/>
    <property type="evidence" value="ECO:0007669"/>
    <property type="project" value="UniProtKB-SubCell"/>
</dbReference>
<dbReference type="InterPro" id="IPR023352">
    <property type="entry name" value="MAPEG-like_dom_sf"/>
</dbReference>
<reference evidence="6" key="1">
    <citation type="submission" date="2020-02" db="EMBL/GenBank/DDBJ databases">
        <authorList>
            <person name="Meier V. D."/>
        </authorList>
    </citation>
    <scope>NUCLEOTIDE SEQUENCE</scope>
    <source>
        <strain evidence="6">AVDCRST_MAG91</strain>
    </source>
</reference>
<dbReference type="SUPFAM" id="SSF161084">
    <property type="entry name" value="MAPEG domain-like"/>
    <property type="match status" value="1"/>
</dbReference>
<feature type="transmembrane region" description="Helical" evidence="5">
    <location>
        <begin position="106"/>
        <end position="125"/>
    </location>
</feature>
<dbReference type="PANTHER" id="PTHR35814:SF1">
    <property type="entry name" value="GLUTATHIONE S-TRANSFERASE-RELATED"/>
    <property type="match status" value="1"/>
</dbReference>
<evidence type="ECO:0000256" key="3">
    <source>
        <dbReference type="ARBA" id="ARBA00022989"/>
    </source>
</evidence>
<comment type="subcellular location">
    <subcellularLocation>
        <location evidence="1">Membrane</location>
    </subcellularLocation>
</comment>
<dbReference type="AlphaFoldDB" id="A0A6J4TVK5"/>
<dbReference type="InterPro" id="IPR001129">
    <property type="entry name" value="Membr-assoc_MAPEG"/>
</dbReference>
<keyword evidence="2 5" id="KW-0812">Transmembrane</keyword>